<protein>
    <submittedName>
        <fullName evidence="2">Uncharacterized protein</fullName>
    </submittedName>
</protein>
<keyword evidence="1" id="KW-1133">Transmembrane helix</keyword>
<reference evidence="2 3" key="1">
    <citation type="submission" date="2020-03" db="EMBL/GenBank/DDBJ databases">
        <title>Draft Genome Sequence of Cudoniella acicularis.</title>
        <authorList>
            <person name="Buettner E."/>
            <person name="Kellner H."/>
        </authorList>
    </citation>
    <scope>NUCLEOTIDE SEQUENCE [LARGE SCALE GENOMIC DNA]</scope>
    <source>
        <strain evidence="2 3">DSM 108380</strain>
    </source>
</reference>
<organism evidence="2 3">
    <name type="scientific">Cudoniella acicularis</name>
    <dbReference type="NCBI Taxonomy" id="354080"/>
    <lineage>
        <taxon>Eukaryota</taxon>
        <taxon>Fungi</taxon>
        <taxon>Dikarya</taxon>
        <taxon>Ascomycota</taxon>
        <taxon>Pezizomycotina</taxon>
        <taxon>Leotiomycetes</taxon>
        <taxon>Helotiales</taxon>
        <taxon>Tricladiaceae</taxon>
        <taxon>Cudoniella</taxon>
    </lineage>
</organism>
<feature type="transmembrane region" description="Helical" evidence="1">
    <location>
        <begin position="537"/>
        <end position="560"/>
    </location>
</feature>
<dbReference type="AlphaFoldDB" id="A0A8H4RCR2"/>
<comment type="caution">
    <text evidence="2">The sequence shown here is derived from an EMBL/GenBank/DDBJ whole genome shotgun (WGS) entry which is preliminary data.</text>
</comment>
<dbReference type="EMBL" id="JAAMPI010001059">
    <property type="protein sequence ID" value="KAF4626926.1"/>
    <property type="molecule type" value="Genomic_DNA"/>
</dbReference>
<name>A0A8H4RCR2_9HELO</name>
<feature type="transmembrane region" description="Helical" evidence="1">
    <location>
        <begin position="112"/>
        <end position="136"/>
    </location>
</feature>
<keyword evidence="1" id="KW-0812">Transmembrane</keyword>
<proteinExistence type="predicted"/>
<dbReference type="PANTHER" id="PTHR35041:SF6">
    <property type="entry name" value="FORMYLMETHIONINE DEFORMYLASE-LIKE PROTEIN-RELATED"/>
    <property type="match status" value="1"/>
</dbReference>
<evidence type="ECO:0000313" key="2">
    <source>
        <dbReference type="EMBL" id="KAF4626926.1"/>
    </source>
</evidence>
<accession>A0A8H4RCR2</accession>
<gene>
    <name evidence="2" type="ORF">G7Y89_g11231</name>
</gene>
<keyword evidence="1" id="KW-0472">Membrane</keyword>
<feature type="transmembrane region" description="Helical" evidence="1">
    <location>
        <begin position="44"/>
        <end position="73"/>
    </location>
</feature>
<sequence length="626" mass="68498">MVLALLGGFLLSLGHHLFYASLDRKSVPTGSYPFAGKTLPKQQFNIFVGTALAFFVRTFLAVAVSTAYVQIFWRSTKNAKQSPTLAELDWAKAGLANVFNLFNLKRASKYPLLVLLAVIFWCVPIATIFTPATLFVENAPRVTTSMLQVPQFDFTTLNFVAELPSCNDVAATERDRIWTNIWNSYNATTTGSYAFLSWVPWSYADSWVYYLNLTASGIDRDLPFFLNVFGGSSCAGPPPSSVSTGGPASLFIAVLPESQNLTVYTLTTTAFQYSGPGGASCPLQTVQNLTSPISGCAPETTTFTPALVYENATLLRCDLVNTSYSVEFSYSSGVQDIRVSPNMTGNSPIVNASEYFIGPSPPGLSNISEPANCSSFLANPNPDYIGTPCIFDIDAMRLLSYQGIMAAFNQLVLGTIQHQDTSIGTNTTIMKTTLAQTEELAFIRDWNPSDSQYADLQTTLSSSAGWAYPGLANSKLPDTRGDLKLTLEQLFQNFTISLLTEPYFQPNYSSPFAPPQLTNVSLGTYQNLYNYDRATLWIAYGLSILFTTLAVIIGMIALILNGASYSNNFSTIIRVSRTTELNVEVTDQDVFGRDPLPSYLKHARLNMGVKTANTNAYEMVETLAEE</sequence>
<keyword evidence="3" id="KW-1185">Reference proteome</keyword>
<evidence type="ECO:0000313" key="3">
    <source>
        <dbReference type="Proteomes" id="UP000566819"/>
    </source>
</evidence>
<dbReference type="OrthoDB" id="3530325at2759"/>
<dbReference type="PANTHER" id="PTHR35041">
    <property type="entry name" value="MEDIATOR OF RNA POLYMERASE II TRANSCRIPTION SUBUNIT 1"/>
    <property type="match status" value="1"/>
</dbReference>
<dbReference type="Proteomes" id="UP000566819">
    <property type="component" value="Unassembled WGS sequence"/>
</dbReference>
<evidence type="ECO:0000256" key="1">
    <source>
        <dbReference type="SAM" id="Phobius"/>
    </source>
</evidence>